<dbReference type="Pfam" id="PF01323">
    <property type="entry name" value="DSBA"/>
    <property type="match status" value="1"/>
</dbReference>
<keyword evidence="6" id="KW-0676">Redox-active center</keyword>
<feature type="domain" description="Thioredoxin" evidence="9">
    <location>
        <begin position="25"/>
        <end position="151"/>
    </location>
</feature>
<dbReference type="InterPro" id="IPR001853">
    <property type="entry name" value="DSBA-like_thioredoxin_dom"/>
</dbReference>
<evidence type="ECO:0000256" key="6">
    <source>
        <dbReference type="ARBA" id="ARBA00023284"/>
    </source>
</evidence>
<dbReference type="EMBL" id="JBHLXE010000046">
    <property type="protein sequence ID" value="MFC0179393.1"/>
    <property type="molecule type" value="Genomic_DNA"/>
</dbReference>
<evidence type="ECO:0000256" key="8">
    <source>
        <dbReference type="SAM" id="SignalP"/>
    </source>
</evidence>
<evidence type="ECO:0000313" key="11">
    <source>
        <dbReference type="Proteomes" id="UP001589758"/>
    </source>
</evidence>
<evidence type="ECO:0000256" key="5">
    <source>
        <dbReference type="ARBA" id="ARBA00023157"/>
    </source>
</evidence>
<evidence type="ECO:0000256" key="4">
    <source>
        <dbReference type="ARBA" id="ARBA00022764"/>
    </source>
</evidence>
<sequence length="224" mass="25319">MKKFSCVFLALIGFGLTSMVFAEETKATAEESVLVLKYQNNKEYITLQNSVARAPDVVEFFSFYCPHCYDFETKYKIPGKIQDNLPDNKKMTKYHVDFMGGLSSELSEAWAVAVVLGVDDKVGPKIFDGIHQKRNLKSTNDIVKIFEEVGISKADFESAKQSTSVQIWKEKQAKAIEQFEVNSVPTFYVNGKYLVNSGGLNMSKPFDEQFSDIVNFLLVKDNNK</sequence>
<reference evidence="10 11" key="1">
    <citation type="submission" date="2024-09" db="EMBL/GenBank/DDBJ databases">
        <authorList>
            <person name="Sun Q."/>
            <person name="Mori K."/>
        </authorList>
    </citation>
    <scope>NUCLEOTIDE SEQUENCE [LARGE SCALE GENOMIC DNA]</scope>
    <source>
        <strain evidence="10 11">CCM 8545</strain>
    </source>
</reference>
<dbReference type="Gene3D" id="3.40.30.10">
    <property type="entry name" value="Glutaredoxin"/>
    <property type="match status" value="1"/>
</dbReference>
<evidence type="ECO:0000256" key="2">
    <source>
        <dbReference type="ARBA" id="ARBA00005791"/>
    </source>
</evidence>
<keyword evidence="3 8" id="KW-0732">Signal</keyword>
<dbReference type="InterPro" id="IPR017937">
    <property type="entry name" value="Thioredoxin_CS"/>
</dbReference>
<dbReference type="PANTHER" id="PTHR35891">
    <property type="entry name" value="THIOL:DISULFIDE INTERCHANGE PROTEIN DSBA"/>
    <property type="match status" value="1"/>
</dbReference>
<protein>
    <recommendedName>
        <fullName evidence="7">Thiol:disulfide interchange protein</fullName>
    </recommendedName>
</protein>
<dbReference type="PROSITE" id="PS51352">
    <property type="entry name" value="THIOREDOXIN_2"/>
    <property type="match status" value="1"/>
</dbReference>
<dbReference type="PROSITE" id="PS00194">
    <property type="entry name" value="THIOREDOXIN_1"/>
    <property type="match status" value="1"/>
</dbReference>
<dbReference type="RefSeq" id="WP_385876489.1">
    <property type="nucleotide sequence ID" value="NZ_JBHLXE010000046.1"/>
</dbReference>
<dbReference type="CDD" id="cd03019">
    <property type="entry name" value="DsbA_DsbA"/>
    <property type="match status" value="1"/>
</dbReference>
<evidence type="ECO:0000256" key="7">
    <source>
        <dbReference type="PIRNR" id="PIRNR001488"/>
    </source>
</evidence>
<comment type="caution">
    <text evidence="10">The sequence shown here is derived from an EMBL/GenBank/DDBJ whole genome shotgun (WGS) entry which is preliminary data.</text>
</comment>
<accession>A0ABV6C8U9</accession>
<comment type="subcellular location">
    <subcellularLocation>
        <location evidence="1 7">Periplasm</location>
    </subcellularLocation>
</comment>
<feature type="chain" id="PRO_5046987881" description="Thiol:disulfide interchange protein" evidence="8">
    <location>
        <begin position="23"/>
        <end position="224"/>
    </location>
</feature>
<evidence type="ECO:0000313" key="10">
    <source>
        <dbReference type="EMBL" id="MFC0179393.1"/>
    </source>
</evidence>
<dbReference type="Proteomes" id="UP001589758">
    <property type="component" value="Unassembled WGS sequence"/>
</dbReference>
<name>A0ABV6C8U9_9GAMM</name>
<keyword evidence="4 7" id="KW-0574">Periplasm</keyword>
<dbReference type="InterPro" id="IPR013766">
    <property type="entry name" value="Thioredoxin_domain"/>
</dbReference>
<evidence type="ECO:0000256" key="1">
    <source>
        <dbReference type="ARBA" id="ARBA00004418"/>
    </source>
</evidence>
<evidence type="ECO:0000256" key="3">
    <source>
        <dbReference type="ARBA" id="ARBA00022729"/>
    </source>
</evidence>
<dbReference type="InterPro" id="IPR050824">
    <property type="entry name" value="Thiol_disulfide_DsbA"/>
</dbReference>
<dbReference type="InterPro" id="IPR023205">
    <property type="entry name" value="DsbA/DsbL"/>
</dbReference>
<feature type="signal peptide" evidence="8">
    <location>
        <begin position="1"/>
        <end position="22"/>
    </location>
</feature>
<organism evidence="10 11">
    <name type="scientific">Thorsellia kenyensis</name>
    <dbReference type="NCBI Taxonomy" id="1549888"/>
    <lineage>
        <taxon>Bacteria</taxon>
        <taxon>Pseudomonadati</taxon>
        <taxon>Pseudomonadota</taxon>
        <taxon>Gammaproteobacteria</taxon>
        <taxon>Enterobacterales</taxon>
        <taxon>Thorselliaceae</taxon>
        <taxon>Thorsellia</taxon>
    </lineage>
</organism>
<gene>
    <name evidence="10" type="ORF">ACFFIT_04690</name>
</gene>
<comment type="similarity">
    <text evidence="2">Belongs to the thioredoxin family. DsbA subfamily.</text>
</comment>
<evidence type="ECO:0000259" key="9">
    <source>
        <dbReference type="PROSITE" id="PS51352"/>
    </source>
</evidence>
<dbReference type="InterPro" id="IPR036249">
    <property type="entry name" value="Thioredoxin-like_sf"/>
</dbReference>
<dbReference type="SUPFAM" id="SSF52833">
    <property type="entry name" value="Thioredoxin-like"/>
    <property type="match status" value="1"/>
</dbReference>
<dbReference type="PIRSF" id="PIRSF001488">
    <property type="entry name" value="Tdi_protein"/>
    <property type="match status" value="1"/>
</dbReference>
<keyword evidence="5 7" id="KW-1015">Disulfide bond</keyword>
<proteinExistence type="inferred from homology"/>
<keyword evidence="11" id="KW-1185">Reference proteome</keyword>
<dbReference type="PANTHER" id="PTHR35891:SF2">
    <property type="entry name" value="THIOL:DISULFIDE INTERCHANGE PROTEIN DSBA"/>
    <property type="match status" value="1"/>
</dbReference>